<dbReference type="AlphaFoldDB" id="A0A0R3L8S3"/>
<dbReference type="OrthoDB" id="6028296at2"/>
<feature type="transmembrane region" description="Helical" evidence="1">
    <location>
        <begin position="148"/>
        <end position="169"/>
    </location>
</feature>
<keyword evidence="1" id="KW-1133">Transmembrane helix</keyword>
<sequence>MGPDEVLRGMLMYFVLPLWLAAGFADYLCHRASHIEKTSGWKESVLHLAQFAEMAVPVLAALFLEITSGVILLMMVFLVFHEATAIWDVRYASSRREVSPTEQHVHSVLEMLPLTGLLLVIALHWPAFAALFGYGTPDFAFRLKQSPLPLTYIVTMLALTALLEVLPYFEELVRGLRYRARQAKD</sequence>
<comment type="caution">
    <text evidence="2">The sequence shown here is derived from an EMBL/GenBank/DDBJ whole genome shotgun (WGS) entry which is preliminary data.</text>
</comment>
<protein>
    <submittedName>
        <fullName evidence="2">Diguanylate cyclase</fullName>
    </submittedName>
</protein>
<evidence type="ECO:0000313" key="2">
    <source>
        <dbReference type="EMBL" id="KRR04361.1"/>
    </source>
</evidence>
<dbReference type="EMBL" id="LLXX01000126">
    <property type="protein sequence ID" value="KRR04361.1"/>
    <property type="molecule type" value="Genomic_DNA"/>
</dbReference>
<keyword evidence="1" id="KW-0812">Transmembrane</keyword>
<name>A0A0R3L8S3_9BRAD</name>
<feature type="transmembrane region" description="Helical" evidence="1">
    <location>
        <begin position="108"/>
        <end position="128"/>
    </location>
</feature>
<reference evidence="2 3" key="1">
    <citation type="submission" date="2014-03" db="EMBL/GenBank/DDBJ databases">
        <title>Bradyrhizobium valentinum sp. nov., isolated from effective nodules of Lupinus mariae-josephae, a lupine endemic of basic-lime soils in Eastern Spain.</title>
        <authorList>
            <person name="Duran D."/>
            <person name="Rey L."/>
            <person name="Navarro A."/>
            <person name="Busquets A."/>
            <person name="Imperial J."/>
            <person name="Ruiz-Argueso T."/>
        </authorList>
    </citation>
    <scope>NUCLEOTIDE SEQUENCE [LARGE SCALE GENOMIC DNA]</scope>
    <source>
        <strain evidence="2 3">LmjM3</strain>
    </source>
</reference>
<proteinExistence type="predicted"/>
<accession>A0A0R3L8S3</accession>
<keyword evidence="1" id="KW-0472">Membrane</keyword>
<dbReference type="Proteomes" id="UP000051913">
    <property type="component" value="Unassembled WGS sequence"/>
</dbReference>
<gene>
    <name evidence="2" type="ORF">CP49_21480</name>
</gene>
<evidence type="ECO:0000313" key="3">
    <source>
        <dbReference type="Proteomes" id="UP000051913"/>
    </source>
</evidence>
<evidence type="ECO:0000256" key="1">
    <source>
        <dbReference type="SAM" id="Phobius"/>
    </source>
</evidence>
<feature type="transmembrane region" description="Helical" evidence="1">
    <location>
        <begin position="6"/>
        <end position="25"/>
    </location>
</feature>
<keyword evidence="3" id="KW-1185">Reference proteome</keyword>
<organism evidence="2 3">
    <name type="scientific">Bradyrhizobium valentinum</name>
    <dbReference type="NCBI Taxonomy" id="1518501"/>
    <lineage>
        <taxon>Bacteria</taxon>
        <taxon>Pseudomonadati</taxon>
        <taxon>Pseudomonadota</taxon>
        <taxon>Alphaproteobacteria</taxon>
        <taxon>Hyphomicrobiales</taxon>
        <taxon>Nitrobacteraceae</taxon>
        <taxon>Bradyrhizobium</taxon>
    </lineage>
</organism>